<dbReference type="Pfam" id="PF02645">
    <property type="entry name" value="DegV"/>
    <property type="match status" value="1"/>
</dbReference>
<dbReference type="Gene3D" id="3.40.50.10170">
    <property type="match status" value="1"/>
</dbReference>
<dbReference type="InterPro" id="IPR043168">
    <property type="entry name" value="DegV_C"/>
</dbReference>
<keyword evidence="1" id="KW-0446">Lipid-binding</keyword>
<dbReference type="Gene3D" id="3.30.1180.10">
    <property type="match status" value="1"/>
</dbReference>
<dbReference type="SUPFAM" id="SSF82549">
    <property type="entry name" value="DAK1/DegV-like"/>
    <property type="match status" value="1"/>
</dbReference>
<dbReference type="PANTHER" id="PTHR33434:SF2">
    <property type="entry name" value="FATTY ACID-BINDING PROTEIN TM_1468"/>
    <property type="match status" value="1"/>
</dbReference>
<dbReference type="Proteomes" id="UP000275394">
    <property type="component" value="Unassembled WGS sequence"/>
</dbReference>
<sequence>MSAVLVVDAGCDLPKSYLDENNIQVLPITVLIDGKEFVDNKDPEVLKNFFSEKLTSRDRKGYSVAWDSDEMSQFVLEKLVPKHDFALVETITKSRSPLFDNAREASFKVLGAYKNHQPDRRIPSFAMRVINTGTLFAGQGLLAVKTNQLIKSGVTKCELRRSVDKFKEQVYSYAVPPDVAYLRSRIKLRGDTSISWAAATIGKALHVTPILCGREDDTFPVAKVRGHAKAINLMFDVACKRIREDSLTMNTVVLSIADEIEKLEQFEGYARLKSCCEQHDVELITCMMGLTGCVNLGPGTISISVACEKAPHEE</sequence>
<gene>
    <name evidence="2" type="ORF">EDC56_1635</name>
</gene>
<evidence type="ECO:0000313" key="2">
    <source>
        <dbReference type="EMBL" id="ROS01207.1"/>
    </source>
</evidence>
<dbReference type="PROSITE" id="PS51482">
    <property type="entry name" value="DEGV"/>
    <property type="match status" value="1"/>
</dbReference>
<protein>
    <submittedName>
        <fullName evidence="2">DegV family protein with EDD domain</fullName>
    </submittedName>
</protein>
<dbReference type="EMBL" id="RKHR01000004">
    <property type="protein sequence ID" value="ROS01207.1"/>
    <property type="molecule type" value="Genomic_DNA"/>
</dbReference>
<dbReference type="InterPro" id="IPR003797">
    <property type="entry name" value="DegV"/>
</dbReference>
<proteinExistence type="predicted"/>
<name>A0A3N2DN18_9GAMM</name>
<accession>A0A3N2DN18</accession>
<evidence type="ECO:0000256" key="1">
    <source>
        <dbReference type="ARBA" id="ARBA00023121"/>
    </source>
</evidence>
<dbReference type="AlphaFoldDB" id="A0A3N2DN18"/>
<comment type="caution">
    <text evidence="2">The sequence shown here is derived from an EMBL/GenBank/DDBJ whole genome shotgun (WGS) entry which is preliminary data.</text>
</comment>
<dbReference type="InterPro" id="IPR050270">
    <property type="entry name" value="DegV_domain_contain"/>
</dbReference>
<reference evidence="2 3" key="1">
    <citation type="submission" date="2018-11" db="EMBL/GenBank/DDBJ databases">
        <title>Genomic Encyclopedia of Type Strains, Phase IV (KMG-IV): sequencing the most valuable type-strain genomes for metagenomic binning, comparative biology and taxonomic classification.</title>
        <authorList>
            <person name="Goeker M."/>
        </authorList>
    </citation>
    <scope>NUCLEOTIDE SEQUENCE [LARGE SCALE GENOMIC DNA]</scope>
    <source>
        <strain evidence="2 3">DSM 100316</strain>
    </source>
</reference>
<dbReference type="PANTHER" id="PTHR33434">
    <property type="entry name" value="DEGV DOMAIN-CONTAINING PROTEIN DR_1986-RELATED"/>
    <property type="match status" value="1"/>
</dbReference>
<dbReference type="GO" id="GO:0008289">
    <property type="term" value="F:lipid binding"/>
    <property type="evidence" value="ECO:0007669"/>
    <property type="project" value="UniProtKB-KW"/>
</dbReference>
<keyword evidence="3" id="KW-1185">Reference proteome</keyword>
<organism evidence="2 3">
    <name type="scientific">Sinobacterium caligoides</name>
    <dbReference type="NCBI Taxonomy" id="933926"/>
    <lineage>
        <taxon>Bacteria</taxon>
        <taxon>Pseudomonadati</taxon>
        <taxon>Pseudomonadota</taxon>
        <taxon>Gammaproteobacteria</taxon>
        <taxon>Cellvibrionales</taxon>
        <taxon>Spongiibacteraceae</taxon>
        <taxon>Sinobacterium</taxon>
    </lineage>
</organism>
<evidence type="ECO:0000313" key="3">
    <source>
        <dbReference type="Proteomes" id="UP000275394"/>
    </source>
</evidence>
<dbReference type="RefSeq" id="WP_162844127.1">
    <property type="nucleotide sequence ID" value="NZ_RKHR01000004.1"/>
</dbReference>